<evidence type="ECO:0000313" key="2">
    <source>
        <dbReference type="EMBL" id="SIS49757.1"/>
    </source>
</evidence>
<keyword evidence="1" id="KW-0472">Membrane</keyword>
<dbReference type="EMBL" id="FTOI01000002">
    <property type="protein sequence ID" value="SIS49757.1"/>
    <property type="molecule type" value="Genomic_DNA"/>
</dbReference>
<feature type="transmembrane region" description="Helical" evidence="1">
    <location>
        <begin position="20"/>
        <end position="36"/>
    </location>
</feature>
<dbReference type="AlphaFoldDB" id="A0A1N7JKB0"/>
<sequence>MLIYLIYANFASNHFDMFRIISYVLFGLFLCLMVACESQSLNSSASNGSSKSIPLQNSIVYLFFEMEATSAGGEKVTHTDTKIAEGTLKSSSVENKENIPGNLLITMLGKDGGIIEERIIEDPLNPVLEVYAEEGLNKAKVKLKKADFSVRFNQKGAITSVKVEKLTINSKNNLLTIKL</sequence>
<accession>A0A1N7JKB0</accession>
<dbReference type="Proteomes" id="UP000185839">
    <property type="component" value="Unassembled WGS sequence"/>
</dbReference>
<name>A0A1N7JKB0_9FLAO</name>
<gene>
    <name evidence="2" type="ORF">SAMN05421789_102167</name>
</gene>
<keyword evidence="1" id="KW-0812">Transmembrane</keyword>
<keyword evidence="1" id="KW-1133">Transmembrane helix</keyword>
<evidence type="ECO:0000313" key="3">
    <source>
        <dbReference type="Proteomes" id="UP000185839"/>
    </source>
</evidence>
<evidence type="ECO:0000256" key="1">
    <source>
        <dbReference type="SAM" id="Phobius"/>
    </source>
</evidence>
<reference evidence="3" key="1">
    <citation type="submission" date="2017-01" db="EMBL/GenBank/DDBJ databases">
        <authorList>
            <person name="Varghese N."/>
            <person name="Submissions S."/>
        </authorList>
    </citation>
    <scope>NUCLEOTIDE SEQUENCE [LARGE SCALE GENOMIC DNA]</scope>
    <source>
        <strain evidence="3">DSM 23145</strain>
    </source>
</reference>
<dbReference type="STRING" id="713588.SAMN05421789_102167"/>
<organism evidence="2 3">
    <name type="scientific">Kaistella chaponensis</name>
    <dbReference type="NCBI Taxonomy" id="713588"/>
    <lineage>
        <taxon>Bacteria</taxon>
        <taxon>Pseudomonadati</taxon>
        <taxon>Bacteroidota</taxon>
        <taxon>Flavobacteriia</taxon>
        <taxon>Flavobacteriales</taxon>
        <taxon>Weeksellaceae</taxon>
        <taxon>Chryseobacterium group</taxon>
        <taxon>Kaistella</taxon>
    </lineage>
</organism>
<keyword evidence="3" id="KW-1185">Reference proteome</keyword>
<protein>
    <submittedName>
        <fullName evidence="2">Uncharacterized protein</fullName>
    </submittedName>
</protein>
<proteinExistence type="predicted"/>